<organism evidence="11 12">
    <name type="scientific">Endozoicomonas elysicola</name>
    <dbReference type="NCBI Taxonomy" id="305900"/>
    <lineage>
        <taxon>Bacteria</taxon>
        <taxon>Pseudomonadati</taxon>
        <taxon>Pseudomonadota</taxon>
        <taxon>Gammaproteobacteria</taxon>
        <taxon>Oceanospirillales</taxon>
        <taxon>Endozoicomonadaceae</taxon>
        <taxon>Endozoicomonas</taxon>
    </lineage>
</organism>
<keyword evidence="3" id="KW-1003">Cell membrane</keyword>
<dbReference type="SUPFAM" id="SSF52540">
    <property type="entry name" value="P-loop containing nucleoside triphosphate hydrolases"/>
    <property type="match status" value="2"/>
</dbReference>
<keyword evidence="7" id="KW-0067">ATP-binding</keyword>
<dbReference type="CDD" id="cd03215">
    <property type="entry name" value="ABC_Carb_Monos_II"/>
    <property type="match status" value="1"/>
</dbReference>
<name>A0A081K5B4_9GAMM</name>
<keyword evidence="8" id="KW-1278">Translocase</keyword>
<dbReference type="Pfam" id="PF00005">
    <property type="entry name" value="ABC_tran"/>
    <property type="match status" value="2"/>
</dbReference>
<dbReference type="AlphaFoldDB" id="A0A081K5B4"/>
<evidence type="ECO:0000256" key="6">
    <source>
        <dbReference type="ARBA" id="ARBA00022741"/>
    </source>
</evidence>
<dbReference type="GO" id="GO:0005524">
    <property type="term" value="F:ATP binding"/>
    <property type="evidence" value="ECO:0007669"/>
    <property type="project" value="UniProtKB-KW"/>
</dbReference>
<keyword evidence="6" id="KW-0547">Nucleotide-binding</keyword>
<feature type="domain" description="ABC transporter" evidence="10">
    <location>
        <begin position="302"/>
        <end position="547"/>
    </location>
</feature>
<accession>A0A081K5B4</accession>
<dbReference type="GO" id="GO:0005886">
    <property type="term" value="C:plasma membrane"/>
    <property type="evidence" value="ECO:0007669"/>
    <property type="project" value="UniProtKB-SubCell"/>
</dbReference>
<evidence type="ECO:0000256" key="7">
    <source>
        <dbReference type="ARBA" id="ARBA00022840"/>
    </source>
</evidence>
<reference evidence="11 12" key="1">
    <citation type="submission" date="2014-06" db="EMBL/GenBank/DDBJ databases">
        <title>Whole Genome Sequences of Three Symbiotic Endozoicomonas Bacteria.</title>
        <authorList>
            <person name="Neave M.J."/>
            <person name="Apprill A."/>
            <person name="Voolstra C.R."/>
        </authorList>
    </citation>
    <scope>NUCLEOTIDE SEQUENCE [LARGE SCALE GENOMIC DNA]</scope>
    <source>
        <strain evidence="11 12">DSM 22380</strain>
    </source>
</reference>
<dbReference type="SMART" id="SM00382">
    <property type="entry name" value="AAA"/>
    <property type="match status" value="1"/>
</dbReference>
<dbReference type="CDD" id="cd03216">
    <property type="entry name" value="ABC_Carb_Monos_I"/>
    <property type="match status" value="1"/>
</dbReference>
<evidence type="ECO:0000256" key="4">
    <source>
        <dbReference type="ARBA" id="ARBA00022597"/>
    </source>
</evidence>
<sequence>MNGIIKKNKDKSSEIIMPASHEPESSRSLRLESTGAVFENSRSDNHFYRIRCEGITKVYPGVVANDQVSLAIQPGEIHALLGENGAGKSTLMKILYGVTQPDSGHIWFDGQPQPLKSPAHARRLGIGMVFQHFSLFETLTVVENIALSMDKREAGSLKDLARRIEEISSHYGMPIDPHRHVHSLSTGERQRVEIIRCLVQDISLLILDEPTSVLTPQEVSSLFATLRKLAAEGCSLLFISHKLQEVKALCDRATVLRHGKIAGTCDPKTTSTEDMASMMVGSQTTLGQRYSFSSNKVEDKRLAVQGLTEAALGDFGTALQDIHFSVKPGEILGIAGVAGNGQKELIQLLSGERLATSPDFITLDDQAIGKLTPGKRRRLGMAVVPEERLGRGAVPDMSLSENGLLTGFLQNLVSRGFLRQRRIHGFANDVISNFRVKAHGNLADAKSLSGGNLQKFIIGREILQNPKLLICASPTWGVDVGAANLIHQSLIDLRDKGTAIVVLSEDLDELFQVSDRIGALCHGKLSPVKPVTETSINEVGQWMAGVFTNPESEASEQAYALPRGVEPEMEQNIQEKEFTP</sequence>
<dbReference type="InterPro" id="IPR017871">
    <property type="entry name" value="ABC_transporter-like_CS"/>
</dbReference>
<dbReference type="InterPro" id="IPR003593">
    <property type="entry name" value="AAA+_ATPase"/>
</dbReference>
<evidence type="ECO:0000256" key="9">
    <source>
        <dbReference type="ARBA" id="ARBA00023136"/>
    </source>
</evidence>
<keyword evidence="12" id="KW-1185">Reference proteome</keyword>
<dbReference type="Proteomes" id="UP000027997">
    <property type="component" value="Unassembled WGS sequence"/>
</dbReference>
<gene>
    <name evidence="11" type="ORF">GV64_00070</name>
</gene>
<evidence type="ECO:0000313" key="11">
    <source>
        <dbReference type="EMBL" id="KEI69340.1"/>
    </source>
</evidence>
<evidence type="ECO:0000256" key="3">
    <source>
        <dbReference type="ARBA" id="ARBA00022475"/>
    </source>
</evidence>
<dbReference type="InterPro" id="IPR003439">
    <property type="entry name" value="ABC_transporter-like_ATP-bd"/>
</dbReference>
<comment type="caution">
    <text evidence="11">The sequence shown here is derived from an EMBL/GenBank/DDBJ whole genome shotgun (WGS) entry which is preliminary data.</text>
</comment>
<evidence type="ECO:0000256" key="5">
    <source>
        <dbReference type="ARBA" id="ARBA00022737"/>
    </source>
</evidence>
<dbReference type="eggNOG" id="COG3845">
    <property type="taxonomic scope" value="Bacteria"/>
</dbReference>
<evidence type="ECO:0000256" key="2">
    <source>
        <dbReference type="ARBA" id="ARBA00022448"/>
    </source>
</evidence>
<dbReference type="PROSITE" id="PS00211">
    <property type="entry name" value="ABC_TRANSPORTER_1"/>
    <property type="match status" value="1"/>
</dbReference>
<feature type="domain" description="ABC transporter" evidence="10">
    <location>
        <begin position="50"/>
        <end position="283"/>
    </location>
</feature>
<evidence type="ECO:0000259" key="10">
    <source>
        <dbReference type="PROSITE" id="PS50893"/>
    </source>
</evidence>
<keyword evidence="4" id="KW-0762">Sugar transport</keyword>
<keyword evidence="9" id="KW-0472">Membrane</keyword>
<dbReference type="PANTHER" id="PTHR43790:SF4">
    <property type="entry name" value="GUANOSINE IMPORT ATP-BINDING PROTEIN NUPO"/>
    <property type="match status" value="1"/>
</dbReference>
<dbReference type="Gene3D" id="3.40.50.300">
    <property type="entry name" value="P-loop containing nucleotide triphosphate hydrolases"/>
    <property type="match status" value="2"/>
</dbReference>
<dbReference type="PANTHER" id="PTHR43790">
    <property type="entry name" value="CARBOHYDRATE TRANSPORT ATP-BINDING PROTEIN MG119-RELATED"/>
    <property type="match status" value="1"/>
</dbReference>
<evidence type="ECO:0000313" key="12">
    <source>
        <dbReference type="Proteomes" id="UP000027997"/>
    </source>
</evidence>
<dbReference type="EMBL" id="JOJP01000001">
    <property type="protein sequence ID" value="KEI69340.1"/>
    <property type="molecule type" value="Genomic_DNA"/>
</dbReference>
<dbReference type="PROSITE" id="PS50893">
    <property type="entry name" value="ABC_TRANSPORTER_2"/>
    <property type="match status" value="2"/>
</dbReference>
<proteinExistence type="predicted"/>
<comment type="subcellular location">
    <subcellularLocation>
        <location evidence="1">Cell membrane</location>
        <topology evidence="1">Peripheral membrane protein</topology>
    </subcellularLocation>
</comment>
<keyword evidence="2" id="KW-0813">Transport</keyword>
<dbReference type="GO" id="GO:0016887">
    <property type="term" value="F:ATP hydrolysis activity"/>
    <property type="evidence" value="ECO:0007669"/>
    <property type="project" value="InterPro"/>
</dbReference>
<dbReference type="STRING" id="305900.GV64_00070"/>
<dbReference type="FunFam" id="3.40.50.300:FF:000127">
    <property type="entry name" value="Ribose import ATP-binding protein RbsA"/>
    <property type="match status" value="1"/>
</dbReference>
<protein>
    <submittedName>
        <fullName evidence="11">ABC transporter</fullName>
    </submittedName>
</protein>
<dbReference type="InterPro" id="IPR050107">
    <property type="entry name" value="ABC_carbohydrate_import_ATPase"/>
</dbReference>
<dbReference type="InterPro" id="IPR027417">
    <property type="entry name" value="P-loop_NTPase"/>
</dbReference>
<evidence type="ECO:0000256" key="1">
    <source>
        <dbReference type="ARBA" id="ARBA00004202"/>
    </source>
</evidence>
<evidence type="ECO:0000256" key="8">
    <source>
        <dbReference type="ARBA" id="ARBA00022967"/>
    </source>
</evidence>
<keyword evidence="5" id="KW-0677">Repeat</keyword>